<protein>
    <submittedName>
        <fullName evidence="2">Transposase and inactivated derivatives, IS5 family</fullName>
    </submittedName>
</protein>
<dbReference type="AlphaFoldDB" id="A0A1I0JTT9"/>
<dbReference type="Pfam" id="PF01609">
    <property type="entry name" value="DDE_Tnp_1"/>
    <property type="match status" value="1"/>
</dbReference>
<dbReference type="GO" id="GO:0006313">
    <property type="term" value="P:DNA transposition"/>
    <property type="evidence" value="ECO:0007669"/>
    <property type="project" value="InterPro"/>
</dbReference>
<dbReference type="Proteomes" id="UP000199320">
    <property type="component" value="Unassembled WGS sequence"/>
</dbReference>
<proteinExistence type="predicted"/>
<evidence type="ECO:0000313" key="2">
    <source>
        <dbReference type="EMBL" id="SEU14061.1"/>
    </source>
</evidence>
<organism evidence="2 3">
    <name type="scientific">Natrinema hispanicum</name>
    <dbReference type="NCBI Taxonomy" id="392421"/>
    <lineage>
        <taxon>Archaea</taxon>
        <taxon>Methanobacteriati</taxon>
        <taxon>Methanobacteriota</taxon>
        <taxon>Stenosarchaea group</taxon>
        <taxon>Halobacteria</taxon>
        <taxon>Halobacteriales</taxon>
        <taxon>Natrialbaceae</taxon>
        <taxon>Natrinema</taxon>
    </lineage>
</organism>
<keyword evidence="3" id="KW-1185">Reference proteome</keyword>
<reference evidence="3" key="1">
    <citation type="submission" date="2016-10" db="EMBL/GenBank/DDBJ databases">
        <authorList>
            <person name="Varghese N."/>
            <person name="Submissions S."/>
        </authorList>
    </citation>
    <scope>NUCLEOTIDE SEQUENCE [LARGE SCALE GENOMIC DNA]</scope>
    <source>
        <strain evidence="3">CDM_6</strain>
    </source>
</reference>
<dbReference type="OrthoDB" id="212181at2157"/>
<feature type="domain" description="Transposase IS4-like" evidence="1">
    <location>
        <begin position="108"/>
        <end position="267"/>
    </location>
</feature>
<name>A0A1I0JTT9_9EURY</name>
<dbReference type="GO" id="GO:0003677">
    <property type="term" value="F:DNA binding"/>
    <property type="evidence" value="ECO:0007669"/>
    <property type="project" value="InterPro"/>
</dbReference>
<dbReference type="GO" id="GO:0004803">
    <property type="term" value="F:transposase activity"/>
    <property type="evidence" value="ECO:0007669"/>
    <property type="project" value="InterPro"/>
</dbReference>
<sequence>MAVALLDLVEKALRVAKQALGNHAGKPESGGLPREAHIVAHCIRKEEGHTFTELVDRLGLMPEVCDRLGIHPKALPDPTTFYHSLDRYAMYVWRALLRVSAQQLRQSGHAALDSTFFERDQASQYYLQRQSRTVTTVKATTLTDTESLAVLDVHCCIEREHDTKAGPRVVRRNADDLRAVVADNGFQDWHTEYELSAYDLDYRVHHRGSKPMAVAHNALNQTNSYTQRWMAETSYSTTKRTQASALRSRFWYRQFREIVLMFALHNIKKTATKL</sequence>
<evidence type="ECO:0000259" key="1">
    <source>
        <dbReference type="Pfam" id="PF01609"/>
    </source>
</evidence>
<gene>
    <name evidence="2" type="ORF">SAMN04488694_1635</name>
</gene>
<evidence type="ECO:0000313" key="3">
    <source>
        <dbReference type="Proteomes" id="UP000199320"/>
    </source>
</evidence>
<dbReference type="EMBL" id="FOIC01000063">
    <property type="protein sequence ID" value="SEU14061.1"/>
    <property type="molecule type" value="Genomic_DNA"/>
</dbReference>
<dbReference type="InterPro" id="IPR002559">
    <property type="entry name" value="Transposase_11"/>
</dbReference>
<dbReference type="RefSeq" id="WP_092936137.1">
    <property type="nucleotide sequence ID" value="NZ_FOIC01000063.1"/>
</dbReference>
<accession>A0A1I0JTT9</accession>